<keyword evidence="3" id="KW-1185">Reference proteome</keyword>
<dbReference type="AlphaFoldDB" id="A0A0L0D6Q8"/>
<reference evidence="2 3" key="1">
    <citation type="submission" date="2010-05" db="EMBL/GenBank/DDBJ databases">
        <title>The Genome Sequence of Thecamonas trahens ATCC 50062.</title>
        <authorList>
            <consortium name="The Broad Institute Genome Sequencing Platform"/>
            <person name="Russ C."/>
            <person name="Cuomo C."/>
            <person name="Shea T."/>
            <person name="Young S.K."/>
            <person name="Zeng Q."/>
            <person name="Koehrsen M."/>
            <person name="Haas B."/>
            <person name="Borodovsky M."/>
            <person name="Guigo R."/>
            <person name="Alvarado L."/>
            <person name="Berlin A."/>
            <person name="Bochicchio J."/>
            <person name="Borenstein D."/>
            <person name="Chapman S."/>
            <person name="Chen Z."/>
            <person name="Freedman E."/>
            <person name="Gellesch M."/>
            <person name="Goldberg J."/>
            <person name="Griggs A."/>
            <person name="Gujja S."/>
            <person name="Heilman E."/>
            <person name="Heiman D."/>
            <person name="Hepburn T."/>
            <person name="Howarth C."/>
            <person name="Jen D."/>
            <person name="Larson L."/>
            <person name="Mehta T."/>
            <person name="Park D."/>
            <person name="Pearson M."/>
            <person name="Roberts A."/>
            <person name="Saif S."/>
            <person name="Shenoy N."/>
            <person name="Sisk P."/>
            <person name="Stolte C."/>
            <person name="Sykes S."/>
            <person name="Thomson T."/>
            <person name="Walk T."/>
            <person name="White J."/>
            <person name="Yandava C."/>
            <person name="Burger G."/>
            <person name="Gray M.W."/>
            <person name="Holland P.W.H."/>
            <person name="King N."/>
            <person name="Lang F.B.F."/>
            <person name="Roger A.J."/>
            <person name="Ruiz-Trillo I."/>
            <person name="Lander E."/>
            <person name="Nusbaum C."/>
        </authorList>
    </citation>
    <scope>NUCLEOTIDE SEQUENCE [LARGE SCALE GENOMIC DNA]</scope>
    <source>
        <strain evidence="2 3">ATCC 50062</strain>
    </source>
</reference>
<protein>
    <submittedName>
        <fullName evidence="2">Uncharacterized protein</fullName>
    </submittedName>
</protein>
<evidence type="ECO:0000313" key="2">
    <source>
        <dbReference type="EMBL" id="KNC47885.1"/>
    </source>
</evidence>
<gene>
    <name evidence="2" type="ORF">AMSG_04115</name>
</gene>
<proteinExistence type="predicted"/>
<dbReference type="RefSeq" id="XP_013759363.1">
    <property type="nucleotide sequence ID" value="XM_013903909.1"/>
</dbReference>
<dbReference type="EMBL" id="GL349448">
    <property type="protein sequence ID" value="KNC47885.1"/>
    <property type="molecule type" value="Genomic_DNA"/>
</dbReference>
<evidence type="ECO:0000313" key="3">
    <source>
        <dbReference type="Proteomes" id="UP000054408"/>
    </source>
</evidence>
<dbReference type="Proteomes" id="UP000054408">
    <property type="component" value="Unassembled WGS sequence"/>
</dbReference>
<evidence type="ECO:0000256" key="1">
    <source>
        <dbReference type="SAM" id="MobiDB-lite"/>
    </source>
</evidence>
<feature type="non-terminal residue" evidence="2">
    <location>
        <position position="1"/>
    </location>
</feature>
<sequence length="892" mass="90095">HYSGTERWSWTVSDGVSAALAQTALMTIYAVDDRPIIVLPPGASIAGGPAGSRVSLHPLAVVDVDADSILVSVSTSAGRLAFEPIVAHSDNATLASAASAALAAVDVIVGSSLTPHSSFLIHGSVADVNAALATVGYYKRNAVAAPTSDTIRVEATHAGVRTLETFSIALPKAAAVVHDPPPTLAAGAASPPIIFALTLPVPCGTSLMLTLATDPAAAGSIAFAPGTEVIVFAAGASTANITVYGVTLGQAAIRVTGVAGSAASYYDFATISLPVTTVVPGSGTVASVSPLILTFPTSVITVTVTLTVPPQFGTELELSPEVLAGPGLVTFADTPALFPAGALQATFTMLGAGPVYGNVTLGFVASGTALAQFNVSAYAEVVTTVVPQTDAVITLAPLPAYVRVGQRAAIPTNFTLSAPVQPRGTLTLTIAAAVDPIRPVAEQGSVTTTPAAVSVTAVDGVSGFGLYLSGATVGWAYGNVVVGGNSGGQFNASSLAGTYLTRVLPTFAFAECALSPLFVGEACSLSFFLAFEPPAALTVPVAPLGDNAPISVDLGESASVTFAAGSPAGALAVTSHTVNYTGVPVSITLPASAGGTTITSEPVVVREPDPLVVIAAPRWILVGATAKDFVLGLPYAPRSTSQALVVNVAPSDRAESTAPFELRGSTSLTLATAAQSVSFGLASTSATRTGTIHLDVNVDAAASSAALQYADPKALLASIEVLDHDGITYISQVDRDLVIDTERTITIALTSPVPTGELLEVEVVTSGSGEVSLANSGTAPSPTPASSLVQIRLASPCAPSVSAGSLFVPATVARQAPPLPPGLPSTTWRTRSESFRRVLLARSSTAPLPVSRTDKTRRPHARRSPRRRRGPSSWLPLAQSFSVSASLLSASS</sequence>
<feature type="region of interest" description="Disordered" evidence="1">
    <location>
        <begin position="846"/>
        <end position="875"/>
    </location>
</feature>
<accession>A0A0L0D6Q8</accession>
<dbReference type="GeneID" id="25563678"/>
<feature type="compositionally biased region" description="Basic residues" evidence="1">
    <location>
        <begin position="855"/>
        <end position="870"/>
    </location>
</feature>
<organism evidence="2 3">
    <name type="scientific">Thecamonas trahens ATCC 50062</name>
    <dbReference type="NCBI Taxonomy" id="461836"/>
    <lineage>
        <taxon>Eukaryota</taxon>
        <taxon>Apusozoa</taxon>
        <taxon>Apusomonadida</taxon>
        <taxon>Apusomonadidae</taxon>
        <taxon>Thecamonas</taxon>
    </lineage>
</organism>
<name>A0A0L0D6Q8_THETB</name>